<dbReference type="SMART" id="SM00382">
    <property type="entry name" value="AAA"/>
    <property type="match status" value="1"/>
</dbReference>
<evidence type="ECO:0000256" key="1">
    <source>
        <dbReference type="ARBA" id="ARBA00005417"/>
    </source>
</evidence>
<name>A0A840IJG3_9ACTN</name>
<keyword evidence="3" id="KW-0547">Nucleotide-binding</keyword>
<dbReference type="PROSITE" id="PS00211">
    <property type="entry name" value="ABC_TRANSPORTER_1"/>
    <property type="match status" value="1"/>
</dbReference>
<reference evidence="6 7" key="1">
    <citation type="submission" date="2020-08" db="EMBL/GenBank/DDBJ databases">
        <title>Genomic Encyclopedia of Archaeal and Bacterial Type Strains, Phase II (KMG-II): from individual species to whole genera.</title>
        <authorList>
            <person name="Goeker M."/>
        </authorList>
    </citation>
    <scope>NUCLEOTIDE SEQUENCE [LARGE SCALE GENOMIC DNA]</scope>
    <source>
        <strain evidence="6 7">DSM 23288</strain>
    </source>
</reference>
<dbReference type="InterPro" id="IPR017871">
    <property type="entry name" value="ABC_transporter-like_CS"/>
</dbReference>
<comment type="similarity">
    <text evidence="1">Belongs to the ABC transporter superfamily.</text>
</comment>
<dbReference type="Pfam" id="PF08352">
    <property type="entry name" value="oligo_HPY"/>
    <property type="match status" value="1"/>
</dbReference>
<evidence type="ECO:0000313" key="6">
    <source>
        <dbReference type="EMBL" id="MBB4664068.1"/>
    </source>
</evidence>
<organism evidence="6 7">
    <name type="scientific">Conexibacter arvalis</name>
    <dbReference type="NCBI Taxonomy" id="912552"/>
    <lineage>
        <taxon>Bacteria</taxon>
        <taxon>Bacillati</taxon>
        <taxon>Actinomycetota</taxon>
        <taxon>Thermoleophilia</taxon>
        <taxon>Solirubrobacterales</taxon>
        <taxon>Conexibacteraceae</taxon>
        <taxon>Conexibacter</taxon>
    </lineage>
</organism>
<dbReference type="GO" id="GO:0016887">
    <property type="term" value="F:ATP hydrolysis activity"/>
    <property type="evidence" value="ECO:0007669"/>
    <property type="project" value="InterPro"/>
</dbReference>
<dbReference type="InterPro" id="IPR027417">
    <property type="entry name" value="P-loop_NTPase"/>
</dbReference>
<evidence type="ECO:0000256" key="2">
    <source>
        <dbReference type="ARBA" id="ARBA00022448"/>
    </source>
</evidence>
<gene>
    <name evidence="6" type="ORF">BDZ31_003671</name>
</gene>
<dbReference type="GO" id="GO:0055085">
    <property type="term" value="P:transmembrane transport"/>
    <property type="evidence" value="ECO:0007669"/>
    <property type="project" value="UniProtKB-ARBA"/>
</dbReference>
<dbReference type="Gene3D" id="3.40.50.300">
    <property type="entry name" value="P-loop containing nucleotide triphosphate hydrolases"/>
    <property type="match status" value="1"/>
</dbReference>
<dbReference type="SUPFAM" id="SSF52540">
    <property type="entry name" value="P-loop containing nucleoside triphosphate hydrolases"/>
    <property type="match status" value="1"/>
</dbReference>
<evidence type="ECO:0000259" key="5">
    <source>
        <dbReference type="PROSITE" id="PS50893"/>
    </source>
</evidence>
<dbReference type="EMBL" id="JACHNU010000006">
    <property type="protein sequence ID" value="MBB4664068.1"/>
    <property type="molecule type" value="Genomic_DNA"/>
</dbReference>
<dbReference type="CDD" id="cd03257">
    <property type="entry name" value="ABC_NikE_OppD_transporters"/>
    <property type="match status" value="1"/>
</dbReference>
<protein>
    <submittedName>
        <fullName evidence="6">ABC-type oligopeptide transport system ATPase subunit</fullName>
    </submittedName>
</protein>
<evidence type="ECO:0000313" key="7">
    <source>
        <dbReference type="Proteomes" id="UP000585272"/>
    </source>
</evidence>
<dbReference type="Pfam" id="PF00005">
    <property type="entry name" value="ABC_tran"/>
    <property type="match status" value="1"/>
</dbReference>
<dbReference type="FunFam" id="3.40.50.300:FF:000016">
    <property type="entry name" value="Oligopeptide ABC transporter ATP-binding component"/>
    <property type="match status" value="1"/>
</dbReference>
<keyword evidence="4" id="KW-0067">ATP-binding</keyword>
<dbReference type="InterPro" id="IPR013563">
    <property type="entry name" value="Oligopep_ABC_C"/>
</dbReference>
<dbReference type="PANTHER" id="PTHR43776">
    <property type="entry name" value="TRANSPORT ATP-BINDING PROTEIN"/>
    <property type="match status" value="1"/>
</dbReference>
<keyword evidence="7" id="KW-1185">Reference proteome</keyword>
<dbReference type="InterPro" id="IPR003439">
    <property type="entry name" value="ABC_transporter-like_ATP-bd"/>
</dbReference>
<evidence type="ECO:0000256" key="3">
    <source>
        <dbReference type="ARBA" id="ARBA00022741"/>
    </source>
</evidence>
<dbReference type="AlphaFoldDB" id="A0A840IJG3"/>
<keyword evidence="2" id="KW-0813">Transport</keyword>
<comment type="caution">
    <text evidence="6">The sequence shown here is derived from an EMBL/GenBank/DDBJ whole genome shotgun (WGS) entry which is preliminary data.</text>
</comment>
<dbReference type="Proteomes" id="UP000585272">
    <property type="component" value="Unassembled WGS sequence"/>
</dbReference>
<proteinExistence type="inferred from homology"/>
<accession>A0A840IJG3</accession>
<dbReference type="PANTHER" id="PTHR43776:SF7">
    <property type="entry name" value="D,D-DIPEPTIDE TRANSPORT ATP-BINDING PROTEIN DDPF-RELATED"/>
    <property type="match status" value="1"/>
</dbReference>
<dbReference type="PROSITE" id="PS50893">
    <property type="entry name" value="ABC_TRANSPORTER_2"/>
    <property type="match status" value="1"/>
</dbReference>
<dbReference type="InterPro" id="IPR050319">
    <property type="entry name" value="ABC_transp_ATP-bind"/>
</dbReference>
<sequence>MSAVDPLVEVEHLSRHYRVGRHHVHKAVDDVSLTIARGETFGLVGESGSGKSTLSRLVLGLDTPTSGRVRVAGRDLAELDGRELRRQRRQMQIVLQDPVAALNRRKTIEQIVGLPLAVHERMPRSARAERVRELLALVGLPSAFAQRYPHELSGGQCQRVGIARAIALEPELIVLDEAVSAVDVSIQAQILNLLRDLQGRLGLTYLFVSHNLAVVRYMSDVVAVMQRGRIVETGSRERLFTAPEHPYTRELLAAVPEPLPHAREIEGAR</sequence>
<dbReference type="InterPro" id="IPR003593">
    <property type="entry name" value="AAA+_ATPase"/>
</dbReference>
<evidence type="ECO:0000256" key="4">
    <source>
        <dbReference type="ARBA" id="ARBA00022840"/>
    </source>
</evidence>
<dbReference type="GO" id="GO:0005524">
    <property type="term" value="F:ATP binding"/>
    <property type="evidence" value="ECO:0007669"/>
    <property type="project" value="UniProtKB-KW"/>
</dbReference>
<dbReference type="RefSeq" id="WP_183343792.1">
    <property type="nucleotide sequence ID" value="NZ_JACHNU010000006.1"/>
</dbReference>
<feature type="domain" description="ABC transporter" evidence="5">
    <location>
        <begin position="8"/>
        <end position="252"/>
    </location>
</feature>
<dbReference type="GO" id="GO:0015833">
    <property type="term" value="P:peptide transport"/>
    <property type="evidence" value="ECO:0007669"/>
    <property type="project" value="InterPro"/>
</dbReference>